<evidence type="ECO:0000256" key="2">
    <source>
        <dbReference type="SAM" id="SignalP"/>
    </source>
</evidence>
<name>A0A0S4QUN3_9ACTN</name>
<evidence type="ECO:0000313" key="5">
    <source>
        <dbReference type="Proteomes" id="UP000198802"/>
    </source>
</evidence>
<proteinExistence type="predicted"/>
<dbReference type="Pfam" id="PF14016">
    <property type="entry name" value="DUF4232"/>
    <property type="match status" value="1"/>
</dbReference>
<accession>A0A0S4QUN3</accession>
<dbReference type="AlphaFoldDB" id="A0A0S4QUN3"/>
<keyword evidence="2" id="KW-0732">Signal</keyword>
<organism evidence="4 5">
    <name type="scientific">Parafrankia irregularis</name>
    <dbReference type="NCBI Taxonomy" id="795642"/>
    <lineage>
        <taxon>Bacteria</taxon>
        <taxon>Bacillati</taxon>
        <taxon>Actinomycetota</taxon>
        <taxon>Actinomycetes</taxon>
        <taxon>Frankiales</taxon>
        <taxon>Frankiaceae</taxon>
        <taxon>Parafrankia</taxon>
    </lineage>
</organism>
<feature type="region of interest" description="Disordered" evidence="1">
    <location>
        <begin position="35"/>
        <end position="70"/>
    </location>
</feature>
<dbReference type="PROSITE" id="PS51257">
    <property type="entry name" value="PROKAR_LIPOPROTEIN"/>
    <property type="match status" value="1"/>
</dbReference>
<reference evidence="5" key="1">
    <citation type="submission" date="2015-11" db="EMBL/GenBank/DDBJ databases">
        <authorList>
            <person name="Varghese N."/>
        </authorList>
    </citation>
    <scope>NUCLEOTIDE SEQUENCE [LARGE SCALE GENOMIC DNA]</scope>
    <source>
        <strain evidence="5">DSM 45899</strain>
    </source>
</reference>
<feature type="signal peptide" evidence="2">
    <location>
        <begin position="1"/>
        <end position="27"/>
    </location>
</feature>
<protein>
    <recommendedName>
        <fullName evidence="3">DUF4232 domain-containing protein</fullName>
    </recommendedName>
</protein>
<evidence type="ECO:0000256" key="1">
    <source>
        <dbReference type="SAM" id="MobiDB-lite"/>
    </source>
</evidence>
<evidence type="ECO:0000259" key="3">
    <source>
        <dbReference type="Pfam" id="PF14016"/>
    </source>
</evidence>
<feature type="domain" description="DUF4232" evidence="3">
    <location>
        <begin position="87"/>
        <end position="222"/>
    </location>
</feature>
<sequence>MRTPPGRPARLRLVAMLSLAVSIAASVAGCGDAGSSTDSASASVPTSPGASAAVSGPALTPPPTSSVAATAPSTSASTAASGGVPACAAAGLTAAVDDLQGAAGHIYGRIVLTNTGSAPCVVAGFPGVSVVDEAGRQIGAAADRNGPSGAPVTLAPGGRAGATLAITQPGLLPGCESTDETTRGTRLRVYPPGNRASLLAAVPGGVQTCRDPAVHQLAVSAFEPV</sequence>
<keyword evidence="5" id="KW-1185">Reference proteome</keyword>
<dbReference type="InterPro" id="IPR025326">
    <property type="entry name" value="DUF4232"/>
</dbReference>
<feature type="chain" id="PRO_5038390048" description="DUF4232 domain-containing protein" evidence="2">
    <location>
        <begin position="28"/>
        <end position="225"/>
    </location>
</feature>
<dbReference type="RefSeq" id="WP_091281828.1">
    <property type="nucleotide sequence ID" value="NZ_FAOZ01000020.1"/>
</dbReference>
<gene>
    <name evidence="4" type="ORF">Ga0074812_12050</name>
</gene>
<dbReference type="Proteomes" id="UP000198802">
    <property type="component" value="Unassembled WGS sequence"/>
</dbReference>
<dbReference type="EMBL" id="FAOZ01000020">
    <property type="protein sequence ID" value="CUU58552.1"/>
    <property type="molecule type" value="Genomic_DNA"/>
</dbReference>
<evidence type="ECO:0000313" key="4">
    <source>
        <dbReference type="EMBL" id="CUU58552.1"/>
    </source>
</evidence>
<feature type="compositionally biased region" description="Low complexity" evidence="1">
    <location>
        <begin position="35"/>
        <end position="58"/>
    </location>
</feature>